<dbReference type="PROSITE" id="PS51257">
    <property type="entry name" value="PROKAR_LIPOPROTEIN"/>
    <property type="match status" value="1"/>
</dbReference>
<name>A0ABR3PT00_9TREE</name>
<keyword evidence="3" id="KW-0862">Zinc</keyword>
<evidence type="ECO:0000259" key="8">
    <source>
        <dbReference type="PROSITE" id="PS50048"/>
    </source>
</evidence>
<proteinExistence type="predicted"/>
<keyword evidence="10" id="KW-1185">Reference proteome</keyword>
<dbReference type="SMART" id="SM00906">
    <property type="entry name" value="Fungal_trans"/>
    <property type="match status" value="1"/>
</dbReference>
<dbReference type="SMART" id="SM00066">
    <property type="entry name" value="GAL4"/>
    <property type="match status" value="1"/>
</dbReference>
<protein>
    <submittedName>
        <fullName evidence="9">Rac GTPase-activating protein BCR/ABR</fullName>
    </submittedName>
</protein>
<organism evidence="9 10">
    <name type="scientific">Vanrija albida</name>
    <dbReference type="NCBI Taxonomy" id="181172"/>
    <lineage>
        <taxon>Eukaryota</taxon>
        <taxon>Fungi</taxon>
        <taxon>Dikarya</taxon>
        <taxon>Basidiomycota</taxon>
        <taxon>Agaricomycotina</taxon>
        <taxon>Tremellomycetes</taxon>
        <taxon>Trichosporonales</taxon>
        <taxon>Trichosporonaceae</taxon>
        <taxon>Vanrija</taxon>
    </lineage>
</organism>
<dbReference type="InterPro" id="IPR036864">
    <property type="entry name" value="Zn2-C6_fun-type_DNA-bd_sf"/>
</dbReference>
<dbReference type="Proteomes" id="UP001565368">
    <property type="component" value="Unassembled WGS sequence"/>
</dbReference>
<keyword evidence="4" id="KW-0805">Transcription regulation</keyword>
<evidence type="ECO:0000256" key="7">
    <source>
        <dbReference type="ARBA" id="ARBA00023242"/>
    </source>
</evidence>
<dbReference type="EMBL" id="JBBXJM010000007">
    <property type="protein sequence ID" value="KAL1405567.1"/>
    <property type="molecule type" value="Genomic_DNA"/>
</dbReference>
<dbReference type="InterPro" id="IPR001138">
    <property type="entry name" value="Zn2Cys6_DnaBD"/>
</dbReference>
<dbReference type="PROSITE" id="PS50048">
    <property type="entry name" value="ZN2_CY6_FUNGAL_2"/>
    <property type="match status" value="1"/>
</dbReference>
<accession>A0ABR3PT00</accession>
<dbReference type="PANTHER" id="PTHR47782">
    <property type="entry name" value="ZN(II)2CYS6 TRANSCRIPTION FACTOR (EUROFUNG)-RELATED"/>
    <property type="match status" value="1"/>
</dbReference>
<dbReference type="CDD" id="cd12148">
    <property type="entry name" value="fungal_TF_MHR"/>
    <property type="match status" value="1"/>
</dbReference>
<evidence type="ECO:0000256" key="4">
    <source>
        <dbReference type="ARBA" id="ARBA00023015"/>
    </source>
</evidence>
<dbReference type="PANTHER" id="PTHR47782:SF12">
    <property type="entry name" value="ZN(II)2CYS6 TRANSCRIPTION FACTOR (EUROFUNG)"/>
    <property type="match status" value="1"/>
</dbReference>
<evidence type="ECO:0000313" key="9">
    <source>
        <dbReference type="EMBL" id="KAL1405567.1"/>
    </source>
</evidence>
<dbReference type="Gene3D" id="4.10.240.10">
    <property type="entry name" value="Zn(2)-C6 fungal-type DNA-binding domain"/>
    <property type="match status" value="1"/>
</dbReference>
<comment type="subcellular location">
    <subcellularLocation>
        <location evidence="1">Nucleus</location>
    </subcellularLocation>
</comment>
<dbReference type="Pfam" id="PF00172">
    <property type="entry name" value="Zn_clus"/>
    <property type="match status" value="1"/>
</dbReference>
<keyword evidence="7" id="KW-0539">Nucleus</keyword>
<dbReference type="Pfam" id="PF04082">
    <property type="entry name" value="Fungal_trans"/>
    <property type="match status" value="1"/>
</dbReference>
<dbReference type="CDD" id="cd00067">
    <property type="entry name" value="GAL4"/>
    <property type="match status" value="1"/>
</dbReference>
<dbReference type="InterPro" id="IPR007219">
    <property type="entry name" value="XnlR_reg_dom"/>
</dbReference>
<evidence type="ECO:0000256" key="2">
    <source>
        <dbReference type="ARBA" id="ARBA00022723"/>
    </source>
</evidence>
<dbReference type="InterPro" id="IPR052202">
    <property type="entry name" value="Yeast_MetPath_Reg"/>
</dbReference>
<reference evidence="9 10" key="1">
    <citation type="submission" date="2023-08" db="EMBL/GenBank/DDBJ databases">
        <title>Annotated Genome Sequence of Vanrija albida AlHP1.</title>
        <authorList>
            <person name="Herzog R."/>
        </authorList>
    </citation>
    <scope>NUCLEOTIDE SEQUENCE [LARGE SCALE GENOMIC DNA]</scope>
    <source>
        <strain evidence="9 10">AlHP1</strain>
    </source>
</reference>
<evidence type="ECO:0000256" key="5">
    <source>
        <dbReference type="ARBA" id="ARBA00023125"/>
    </source>
</evidence>
<evidence type="ECO:0000256" key="1">
    <source>
        <dbReference type="ARBA" id="ARBA00004123"/>
    </source>
</evidence>
<comment type="caution">
    <text evidence="9">The sequence shown here is derived from an EMBL/GenBank/DDBJ whole genome shotgun (WGS) entry which is preliminary data.</text>
</comment>
<sequence length="693" mass="76772">MPPADKKEPKKGGTPNIASTACQRCYQRKKKCNRAVPACEGCVRSRSECVYDGGNADTARLYNILAGLSDENRRLRERLADYEGGVVPPAETLAKVQACSSGPACLPSPPTSAAGEEHTLAERIVKRIFVTPLAQGDSGGLRARIHEQLGTCADEDVEDAMLGGSESLRAPTTTCAIWPSKSLARQLIKMYFEATNPFYPTYDQDVINKDLEDLYETVTPKDGTGAPYSRDSEGPDVRIFQLFIMFAIGCGQIETRTNRPRTDTGLLVAFALRHLPALMRSDPLTCIAGIVLYSAYTFSDFARMNPTQMIGIAADLALEYGLNRDDPNMSEKELNQRRKIFWSIFCQDRCLSFTLNRPVSIPDEIVHTSLPQVCCSGGPKQLYLHMDSTELFHTCTMLRRLQGMVLNDVYHNGKSQPDPEATLLRLRNHLDNWYHSMTRNPKTGQPHAYFELGYNIVLVWLYRPSPMCPSTPPHRMPTLRRAAYRAIQLYREGQELERQVENYVSYCQLVCMCVTLVYTLLEGEGDPSNLLLIAWRQTALEQVAAAEDSLAKFCSNWPGIQRFTKAFNTMAAGLRAKLEDQKPGSPPPMWVLPSTTNGTTTSTTPNSNVTPGGHSTFTPPTVPGVQSLDTLLPINMNEYGEYCETWAGLVTAAPPPLDDSYQLQNPGLDELFSTVGFSLGPDVLAGLGFDFKE</sequence>
<gene>
    <name evidence="9" type="primary">STB5</name>
    <name evidence="9" type="ORF">Q8F55_009206</name>
</gene>
<dbReference type="SUPFAM" id="SSF57701">
    <property type="entry name" value="Zn2/Cys6 DNA-binding domain"/>
    <property type="match status" value="1"/>
</dbReference>
<dbReference type="GeneID" id="95990249"/>
<dbReference type="RefSeq" id="XP_069205511.1">
    <property type="nucleotide sequence ID" value="XM_069357574.1"/>
</dbReference>
<keyword evidence="2" id="KW-0479">Metal-binding</keyword>
<evidence type="ECO:0000256" key="6">
    <source>
        <dbReference type="ARBA" id="ARBA00023163"/>
    </source>
</evidence>
<feature type="domain" description="Zn(2)-C6 fungal-type" evidence="8">
    <location>
        <begin position="21"/>
        <end position="51"/>
    </location>
</feature>
<evidence type="ECO:0000256" key="3">
    <source>
        <dbReference type="ARBA" id="ARBA00022833"/>
    </source>
</evidence>
<keyword evidence="5" id="KW-0238">DNA-binding</keyword>
<keyword evidence="6" id="KW-0804">Transcription</keyword>
<evidence type="ECO:0000313" key="10">
    <source>
        <dbReference type="Proteomes" id="UP001565368"/>
    </source>
</evidence>